<proteinExistence type="predicted"/>
<feature type="domain" description="Histidine kinase" evidence="9">
    <location>
        <begin position="423"/>
        <end position="639"/>
    </location>
</feature>
<dbReference type="InterPro" id="IPR003661">
    <property type="entry name" value="HisK_dim/P_dom"/>
</dbReference>
<dbReference type="FunFam" id="1.10.287.130:FF:000001">
    <property type="entry name" value="Two-component sensor histidine kinase"/>
    <property type="match status" value="1"/>
</dbReference>
<keyword evidence="6" id="KW-0902">Two-component regulatory system</keyword>
<dbReference type="SMART" id="SM00388">
    <property type="entry name" value="HisKA"/>
    <property type="match status" value="1"/>
</dbReference>
<dbReference type="Pfam" id="PF02518">
    <property type="entry name" value="HATPase_c"/>
    <property type="match status" value="1"/>
</dbReference>
<evidence type="ECO:0000256" key="6">
    <source>
        <dbReference type="ARBA" id="ARBA00023012"/>
    </source>
</evidence>
<evidence type="ECO:0000313" key="10">
    <source>
        <dbReference type="EMBL" id="RKQ68434.1"/>
    </source>
</evidence>
<dbReference type="InterPro" id="IPR036097">
    <property type="entry name" value="HisK_dim/P_sf"/>
</dbReference>
<comment type="catalytic activity">
    <reaction evidence="1">
        <text>ATP + protein L-histidine = ADP + protein N-phospho-L-histidine.</text>
        <dbReference type="EC" id="2.7.13.3"/>
    </reaction>
</comment>
<dbReference type="GO" id="GO:0000155">
    <property type="term" value="F:phosphorelay sensor kinase activity"/>
    <property type="evidence" value="ECO:0007669"/>
    <property type="project" value="InterPro"/>
</dbReference>
<protein>
    <recommendedName>
        <fullName evidence="2">histidine kinase</fullName>
        <ecNumber evidence="2">2.7.13.3</ecNumber>
    </recommendedName>
</protein>
<name>A0A420WBP7_9PROT</name>
<dbReference type="Gene3D" id="3.30.450.20">
    <property type="entry name" value="PAS domain"/>
    <property type="match status" value="2"/>
</dbReference>
<dbReference type="InterPro" id="IPR003594">
    <property type="entry name" value="HATPase_dom"/>
</dbReference>
<dbReference type="SMART" id="SM00387">
    <property type="entry name" value="HATPase_c"/>
    <property type="match status" value="1"/>
</dbReference>
<dbReference type="OrthoDB" id="9797304at2"/>
<keyword evidence="8" id="KW-1133">Transmembrane helix</keyword>
<dbReference type="EC" id="2.7.13.3" evidence="2"/>
<keyword evidence="7 8" id="KW-0472">Membrane</keyword>
<dbReference type="SUPFAM" id="SSF55785">
    <property type="entry name" value="PYP-like sensor domain (PAS domain)"/>
    <property type="match status" value="3"/>
</dbReference>
<sequence>MTLLPWFIAGILLLALLLLGWRYFRLHRTLSGLRDAANVAAVAEAVPIPLWRRDAEGRIVWANPAYRTLQEASGGGEDLEIGGPSASDTGADLVRRAIRSGHPQSASRYVATGEQRALLEFSELPRKDGAGSAGYLTDASALDNAQSELERHIAAHDAVLENLQVAISIFGPDKRLKFFNAAYASLWGLEERFLSGEPSIAEVMDALRERRWLPEVTDFKAMVRAIERRITSLLDPEEELLHLPDERTIRRVTAPHPFGGLVFADEDVTDRLALERNFNTLNAVQRETLDNLYEGIAVYGGDARLKLWNPAYARIWQLPADQLDQQPHYADFLEMTRPLHSFESWEAYRGKEIERLGERRSWTERLIRADGTAIDYAHVPLPDGATLFSYLDVTDSYRVERALLERNEALEEADRLKNEFVANVSYELRTPLNAIVGFSEILDQGYFGPLNDRQREYSQAILSSSQRLISLVNDILDLASIEAGYMTLELEEVDIREMLDSLMTLSTEAARTRGVQMALDCPDGIGTVRADGRRLKQAMFNIVSNAQKFTPAGGSVRIEARREEDALLLSVADTGVGIAARDQERVFGKFERGRNQRDTGAGLGLSLVKSLIELHGGQIGLASEVDQGTVVTVRLPGDKPLPQGQSAG</sequence>
<evidence type="ECO:0000256" key="5">
    <source>
        <dbReference type="ARBA" id="ARBA00022777"/>
    </source>
</evidence>
<dbReference type="InterPro" id="IPR000014">
    <property type="entry name" value="PAS"/>
</dbReference>
<gene>
    <name evidence="10" type="ORF">BCL74_2914</name>
</gene>
<evidence type="ECO:0000256" key="1">
    <source>
        <dbReference type="ARBA" id="ARBA00000085"/>
    </source>
</evidence>
<dbReference type="SUPFAM" id="SSF55874">
    <property type="entry name" value="ATPase domain of HSP90 chaperone/DNA topoisomerase II/histidine kinase"/>
    <property type="match status" value="1"/>
</dbReference>
<dbReference type="InterPro" id="IPR036890">
    <property type="entry name" value="HATPase_C_sf"/>
</dbReference>
<evidence type="ECO:0000313" key="11">
    <source>
        <dbReference type="Proteomes" id="UP000277424"/>
    </source>
</evidence>
<dbReference type="CDD" id="cd00082">
    <property type="entry name" value="HisKA"/>
    <property type="match status" value="1"/>
</dbReference>
<accession>A0A420WBP7</accession>
<evidence type="ECO:0000256" key="3">
    <source>
        <dbReference type="ARBA" id="ARBA00022553"/>
    </source>
</evidence>
<dbReference type="SMART" id="SM00091">
    <property type="entry name" value="PAS"/>
    <property type="match status" value="3"/>
</dbReference>
<dbReference type="PANTHER" id="PTHR43711:SF1">
    <property type="entry name" value="HISTIDINE KINASE 1"/>
    <property type="match status" value="1"/>
</dbReference>
<evidence type="ECO:0000256" key="7">
    <source>
        <dbReference type="ARBA" id="ARBA00023136"/>
    </source>
</evidence>
<dbReference type="PROSITE" id="PS50109">
    <property type="entry name" value="HIS_KIN"/>
    <property type="match status" value="1"/>
</dbReference>
<dbReference type="Pfam" id="PF13188">
    <property type="entry name" value="PAS_8"/>
    <property type="match status" value="1"/>
</dbReference>
<dbReference type="RefSeq" id="WP_121221074.1">
    <property type="nucleotide sequence ID" value="NZ_RBIG01000003.1"/>
</dbReference>
<dbReference type="Gene3D" id="1.10.287.130">
    <property type="match status" value="1"/>
</dbReference>
<dbReference type="EMBL" id="RBIG01000003">
    <property type="protein sequence ID" value="RKQ68434.1"/>
    <property type="molecule type" value="Genomic_DNA"/>
</dbReference>
<dbReference type="InterPro" id="IPR035965">
    <property type="entry name" value="PAS-like_dom_sf"/>
</dbReference>
<organism evidence="10 11">
    <name type="scientific">Oceanibaculum indicum</name>
    <dbReference type="NCBI Taxonomy" id="526216"/>
    <lineage>
        <taxon>Bacteria</taxon>
        <taxon>Pseudomonadati</taxon>
        <taxon>Pseudomonadota</taxon>
        <taxon>Alphaproteobacteria</taxon>
        <taxon>Rhodospirillales</taxon>
        <taxon>Oceanibaculaceae</taxon>
        <taxon>Oceanibaculum</taxon>
    </lineage>
</organism>
<feature type="transmembrane region" description="Helical" evidence="8">
    <location>
        <begin position="6"/>
        <end position="24"/>
    </location>
</feature>
<comment type="caution">
    <text evidence="10">The sequence shown here is derived from an EMBL/GenBank/DDBJ whole genome shotgun (WGS) entry which is preliminary data.</text>
</comment>
<dbReference type="AlphaFoldDB" id="A0A420WBP7"/>
<dbReference type="Pfam" id="PF00512">
    <property type="entry name" value="HisKA"/>
    <property type="match status" value="1"/>
</dbReference>
<reference evidence="10 11" key="1">
    <citation type="submission" date="2018-10" db="EMBL/GenBank/DDBJ databases">
        <title>Comparative analysis of microorganisms from saline springs in Andes Mountain Range, Colombia.</title>
        <authorList>
            <person name="Rubin E."/>
        </authorList>
    </citation>
    <scope>NUCLEOTIDE SEQUENCE [LARGE SCALE GENOMIC DNA]</scope>
    <source>
        <strain evidence="10 11">USBA 36</strain>
    </source>
</reference>
<keyword evidence="4" id="KW-0808">Transferase</keyword>
<dbReference type="PANTHER" id="PTHR43711">
    <property type="entry name" value="TWO-COMPONENT HISTIDINE KINASE"/>
    <property type="match status" value="1"/>
</dbReference>
<evidence type="ECO:0000256" key="8">
    <source>
        <dbReference type="SAM" id="Phobius"/>
    </source>
</evidence>
<dbReference type="PRINTS" id="PR00344">
    <property type="entry name" value="BCTRLSENSOR"/>
</dbReference>
<dbReference type="CDD" id="cd00075">
    <property type="entry name" value="HATPase"/>
    <property type="match status" value="1"/>
</dbReference>
<dbReference type="Proteomes" id="UP000277424">
    <property type="component" value="Unassembled WGS sequence"/>
</dbReference>
<dbReference type="InterPro" id="IPR004358">
    <property type="entry name" value="Sig_transdc_His_kin-like_C"/>
</dbReference>
<dbReference type="SUPFAM" id="SSF47384">
    <property type="entry name" value="Homodimeric domain of signal transducing histidine kinase"/>
    <property type="match status" value="1"/>
</dbReference>
<dbReference type="InterPro" id="IPR005467">
    <property type="entry name" value="His_kinase_dom"/>
</dbReference>
<dbReference type="Gene3D" id="3.30.565.10">
    <property type="entry name" value="Histidine kinase-like ATPase, C-terminal domain"/>
    <property type="match status" value="1"/>
</dbReference>
<dbReference type="Pfam" id="PF12860">
    <property type="entry name" value="PAS_7"/>
    <property type="match status" value="2"/>
</dbReference>
<keyword evidence="3" id="KW-0597">Phosphoprotein</keyword>
<evidence type="ECO:0000256" key="4">
    <source>
        <dbReference type="ARBA" id="ARBA00022679"/>
    </source>
</evidence>
<keyword evidence="8" id="KW-0812">Transmembrane</keyword>
<dbReference type="FunFam" id="3.30.565.10:FF:000006">
    <property type="entry name" value="Sensor histidine kinase WalK"/>
    <property type="match status" value="1"/>
</dbReference>
<keyword evidence="5 10" id="KW-0418">Kinase</keyword>
<evidence type="ECO:0000259" key="9">
    <source>
        <dbReference type="PROSITE" id="PS50109"/>
    </source>
</evidence>
<evidence type="ECO:0000256" key="2">
    <source>
        <dbReference type="ARBA" id="ARBA00012438"/>
    </source>
</evidence>
<dbReference type="InterPro" id="IPR050736">
    <property type="entry name" value="Sensor_HK_Regulatory"/>
</dbReference>